<protein>
    <recommendedName>
        <fullName evidence="3">2'-phosphotransferase</fullName>
        <ecNumber evidence="3">2.7.1.160</ecNumber>
    </recommendedName>
</protein>
<evidence type="ECO:0000256" key="3">
    <source>
        <dbReference type="ARBA" id="ARBA00012007"/>
    </source>
</evidence>
<dbReference type="EC" id="2.7.1.160" evidence="3"/>
<evidence type="ECO:0000256" key="5">
    <source>
        <dbReference type="ARBA" id="ARBA00023027"/>
    </source>
</evidence>
<sequence>MFRSYSMQPADPQPTARPRRLSARRRKLHESHQMRVSRQLSRLLATENRGFLPTRANGYTNVEALMRRMSFRDVDFATLEKVVRQDQKSRYHLAFEPWYCKSSSWWIRSNPRSRESEMNPDSSMDLRRIRSAAEIPVAFHGTSLSAWEIISKQPGLHRMSRNFIHLAKGVVGDMVTGSPSAPEVIISIDVARAIEADIKFYMSSTGVILTPGDEMGYLERRFFLRVERVKIHARSMMSQIRDGGKWEESSPVDKPPPERSLRKKEPGKVRRPAAAFLRHLFHRFFY</sequence>
<gene>
    <name evidence="8" type="ORF">R3P38DRAFT_3320249</name>
</gene>
<dbReference type="Pfam" id="PF01885">
    <property type="entry name" value="PTS_2-RNA"/>
    <property type="match status" value="1"/>
</dbReference>
<dbReference type="InterPro" id="IPR002745">
    <property type="entry name" value="Ptrans_KptA/Tpt1"/>
</dbReference>
<dbReference type="EMBL" id="JAWWNJ010000046">
    <property type="protein sequence ID" value="KAK7018572.1"/>
    <property type="molecule type" value="Genomic_DNA"/>
</dbReference>
<dbReference type="InterPro" id="IPR042080">
    <property type="entry name" value="RNA_2'-PTrans_N"/>
</dbReference>
<comment type="catalytic activity">
    <reaction evidence="6">
        <text>2'-phospho-[ligated tRNA] + NAD(+) = mature tRNA + ADP-alpha-D-ribose 1'',2''-cyclic phosphate + nicotinamide</text>
        <dbReference type="Rhea" id="RHEA:23324"/>
        <dbReference type="Rhea" id="RHEA-COMP:11106"/>
        <dbReference type="Rhea" id="RHEA-COMP:11107"/>
        <dbReference type="ChEBI" id="CHEBI:17154"/>
        <dbReference type="ChEBI" id="CHEBI:57540"/>
        <dbReference type="ChEBI" id="CHEBI:76596"/>
        <dbReference type="ChEBI" id="CHEBI:82883"/>
        <dbReference type="ChEBI" id="CHEBI:85027"/>
        <dbReference type="EC" id="2.7.1.160"/>
    </reaction>
</comment>
<dbReference type="Gene3D" id="1.10.10.970">
    <property type="entry name" value="RNA 2'-phosphotransferase, Tpt1/KptA family, N-terminal domain"/>
    <property type="match status" value="1"/>
</dbReference>
<evidence type="ECO:0000256" key="1">
    <source>
        <dbReference type="ARBA" id="ARBA00003343"/>
    </source>
</evidence>
<evidence type="ECO:0000256" key="7">
    <source>
        <dbReference type="SAM" id="MobiDB-lite"/>
    </source>
</evidence>
<evidence type="ECO:0000256" key="6">
    <source>
        <dbReference type="ARBA" id="ARBA00047949"/>
    </source>
</evidence>
<accession>A0AAW0AYH6</accession>
<evidence type="ECO:0000313" key="8">
    <source>
        <dbReference type="EMBL" id="KAK7018572.1"/>
    </source>
</evidence>
<dbReference type="GO" id="GO:0006388">
    <property type="term" value="P:tRNA splicing, via endonucleolytic cleavage and ligation"/>
    <property type="evidence" value="ECO:0007669"/>
    <property type="project" value="TreeGrafter"/>
</dbReference>
<organism evidence="8 9">
    <name type="scientific">Favolaschia claudopus</name>
    <dbReference type="NCBI Taxonomy" id="2862362"/>
    <lineage>
        <taxon>Eukaryota</taxon>
        <taxon>Fungi</taxon>
        <taxon>Dikarya</taxon>
        <taxon>Basidiomycota</taxon>
        <taxon>Agaricomycotina</taxon>
        <taxon>Agaricomycetes</taxon>
        <taxon>Agaricomycetidae</taxon>
        <taxon>Agaricales</taxon>
        <taxon>Marasmiineae</taxon>
        <taxon>Mycenaceae</taxon>
        <taxon>Favolaschia</taxon>
    </lineage>
</organism>
<dbReference type="PANTHER" id="PTHR12684">
    <property type="entry name" value="PUTATIVE PHOSPHOTRANSFERASE"/>
    <property type="match status" value="1"/>
</dbReference>
<feature type="compositionally biased region" description="Basic and acidic residues" evidence="7">
    <location>
        <begin position="255"/>
        <end position="267"/>
    </location>
</feature>
<reference evidence="8 9" key="1">
    <citation type="journal article" date="2024" name="J Genomics">
        <title>Draft genome sequencing and assembly of Favolaschia claudopus CIRM-BRFM 2984 isolated from oak limbs.</title>
        <authorList>
            <person name="Navarro D."/>
            <person name="Drula E."/>
            <person name="Chaduli D."/>
            <person name="Cazenave R."/>
            <person name="Ahrendt S."/>
            <person name="Wang J."/>
            <person name="Lipzen A."/>
            <person name="Daum C."/>
            <person name="Barry K."/>
            <person name="Grigoriev I.V."/>
            <person name="Favel A."/>
            <person name="Rosso M.N."/>
            <person name="Martin F."/>
        </authorList>
    </citation>
    <scope>NUCLEOTIDE SEQUENCE [LARGE SCALE GENOMIC DNA]</scope>
    <source>
        <strain evidence="8 9">CIRM-BRFM 2984</strain>
    </source>
</reference>
<dbReference type="PANTHER" id="PTHR12684:SF2">
    <property type="entry name" value="TRNA 2'-PHOSPHOTRANSFERASE 1"/>
    <property type="match status" value="1"/>
</dbReference>
<feature type="region of interest" description="Disordered" evidence="7">
    <location>
        <begin position="1"/>
        <end position="32"/>
    </location>
</feature>
<feature type="region of interest" description="Disordered" evidence="7">
    <location>
        <begin position="242"/>
        <end position="267"/>
    </location>
</feature>
<keyword evidence="4" id="KW-0808">Transferase</keyword>
<comment type="caution">
    <text evidence="8">The sequence shown here is derived from an EMBL/GenBank/DDBJ whole genome shotgun (WGS) entry which is preliminary data.</text>
</comment>
<dbReference type="AlphaFoldDB" id="A0AAW0AYH6"/>
<dbReference type="Gene3D" id="3.20.170.30">
    <property type="match status" value="1"/>
</dbReference>
<feature type="compositionally biased region" description="Basic residues" evidence="7">
    <location>
        <begin position="17"/>
        <end position="29"/>
    </location>
</feature>
<evidence type="ECO:0000256" key="2">
    <source>
        <dbReference type="ARBA" id="ARBA00009836"/>
    </source>
</evidence>
<keyword evidence="9" id="KW-1185">Reference proteome</keyword>
<name>A0AAW0AYH6_9AGAR</name>
<dbReference type="GO" id="GO:0000215">
    <property type="term" value="F:tRNA 2'-phosphotransferase activity"/>
    <property type="evidence" value="ECO:0007669"/>
    <property type="project" value="UniProtKB-EC"/>
</dbReference>
<evidence type="ECO:0000256" key="4">
    <source>
        <dbReference type="ARBA" id="ARBA00022679"/>
    </source>
</evidence>
<keyword evidence="5" id="KW-0520">NAD</keyword>
<evidence type="ECO:0000313" key="9">
    <source>
        <dbReference type="Proteomes" id="UP001362999"/>
    </source>
</evidence>
<dbReference type="Proteomes" id="UP001362999">
    <property type="component" value="Unassembled WGS sequence"/>
</dbReference>
<dbReference type="SUPFAM" id="SSF56399">
    <property type="entry name" value="ADP-ribosylation"/>
    <property type="match status" value="1"/>
</dbReference>
<dbReference type="InterPro" id="IPR042081">
    <property type="entry name" value="RNA_2'-PTrans_C"/>
</dbReference>
<comment type="similarity">
    <text evidence="2">Belongs to the KptA/TPT1 family.</text>
</comment>
<comment type="function">
    <text evidence="1">Catalyzes the last step of tRNA splicing, the transfer of the splice junction 2'-phosphate from ligated tRNA to NAD to produce ADP-ribose 1''-2'' cyclic phosphate.</text>
</comment>
<proteinExistence type="inferred from homology"/>